<name>A0A844GNI7_9CHRO</name>
<sequence length="132" mass="15315">MRSPIERIKLSKKAKDQLIKLRKVTKIEQWNILCRWGFCRSLREKHTPAPYPIPADSNVEMSWNTFGGEIAEILLLALIHRCHQDGFETNAETLNQQFRLHLHRGINYLVTDLESKTLSDFVALGIKKDDSQ</sequence>
<comment type="caution">
    <text evidence="1">The sequence shown here is derived from an EMBL/GenBank/DDBJ whole genome shotgun (WGS) entry which is preliminary data.</text>
</comment>
<dbReference type="InterPro" id="IPR014969">
    <property type="entry name" value="DNA_S_DndE"/>
</dbReference>
<evidence type="ECO:0000313" key="2">
    <source>
        <dbReference type="Proteomes" id="UP000437131"/>
    </source>
</evidence>
<dbReference type="RefSeq" id="WP_015217920.1">
    <property type="nucleotide sequence ID" value="NZ_WMIA01000003.1"/>
</dbReference>
<dbReference type="Pfam" id="PF08870">
    <property type="entry name" value="DndE"/>
    <property type="match status" value="1"/>
</dbReference>
<proteinExistence type="predicted"/>
<dbReference type="EMBL" id="WMIA01000003">
    <property type="protein sequence ID" value="MTF38164.1"/>
    <property type="molecule type" value="Genomic_DNA"/>
</dbReference>
<dbReference type="Gene3D" id="1.10.1220.160">
    <property type="entry name" value="DNA sulphur modification protein DndE"/>
    <property type="match status" value="1"/>
</dbReference>
<dbReference type="NCBIfam" id="TIGR03184">
    <property type="entry name" value="DNA_S_dndE"/>
    <property type="match status" value="1"/>
</dbReference>
<accession>A0A844GNI7</accession>
<dbReference type="InterPro" id="IPR038472">
    <property type="entry name" value="DndE_sf"/>
</dbReference>
<dbReference type="AlphaFoldDB" id="A0A844GNI7"/>
<protein>
    <submittedName>
        <fullName evidence="1">DNA sulfur modification protein DndE</fullName>
    </submittedName>
</protein>
<reference evidence="1 2" key="1">
    <citation type="submission" date="2019-11" db="EMBL/GenBank/DDBJ databases">
        <title>Isolation of a new High Light Tolerant Cyanobacteria.</title>
        <authorList>
            <person name="Dobson Z."/>
            <person name="Vaughn N."/>
            <person name="Vaughn M."/>
            <person name="Fromme P."/>
            <person name="Mazor Y."/>
        </authorList>
    </citation>
    <scope>NUCLEOTIDE SEQUENCE [LARGE SCALE GENOMIC DNA]</scope>
    <source>
        <strain evidence="1 2">0216</strain>
    </source>
</reference>
<organism evidence="1 2">
    <name type="scientific">Cyanobacterium aponinum 0216</name>
    <dbReference type="NCBI Taxonomy" id="2676140"/>
    <lineage>
        <taxon>Bacteria</taxon>
        <taxon>Bacillati</taxon>
        <taxon>Cyanobacteriota</taxon>
        <taxon>Cyanophyceae</taxon>
        <taxon>Oscillatoriophycideae</taxon>
        <taxon>Chroococcales</taxon>
        <taxon>Geminocystaceae</taxon>
        <taxon>Cyanobacterium</taxon>
    </lineage>
</organism>
<evidence type="ECO:0000313" key="1">
    <source>
        <dbReference type="EMBL" id="MTF38164.1"/>
    </source>
</evidence>
<gene>
    <name evidence="1" type="primary">dndE</name>
    <name evidence="1" type="ORF">GGC33_04420</name>
</gene>
<dbReference type="Proteomes" id="UP000437131">
    <property type="component" value="Unassembled WGS sequence"/>
</dbReference>